<dbReference type="GO" id="GO:0050995">
    <property type="term" value="P:negative regulation of lipid catabolic process"/>
    <property type="evidence" value="ECO:0007669"/>
    <property type="project" value="TreeGrafter"/>
</dbReference>
<dbReference type="GO" id="GO:0034364">
    <property type="term" value="C:high-density lipoprotein particle"/>
    <property type="evidence" value="ECO:0007669"/>
    <property type="project" value="TreeGrafter"/>
</dbReference>
<evidence type="ECO:0000313" key="8">
    <source>
        <dbReference type="EMBL" id="KAJ8287689.1"/>
    </source>
</evidence>
<dbReference type="GO" id="GO:0010916">
    <property type="term" value="P:negative regulation of very-low-density lipoprotein particle clearance"/>
    <property type="evidence" value="ECO:0007669"/>
    <property type="project" value="TreeGrafter"/>
</dbReference>
<dbReference type="PANTHER" id="PTHR16565:SF2">
    <property type="entry name" value="APOLIPOPROTEIN C-I"/>
    <property type="match status" value="1"/>
</dbReference>
<dbReference type="GO" id="GO:0005504">
    <property type="term" value="F:fatty acid binding"/>
    <property type="evidence" value="ECO:0007669"/>
    <property type="project" value="TreeGrafter"/>
</dbReference>
<dbReference type="InterPro" id="IPR043081">
    <property type="entry name" value="ApoC-1_sf"/>
</dbReference>
<feature type="signal peptide" evidence="7">
    <location>
        <begin position="1"/>
        <end position="29"/>
    </location>
</feature>
<evidence type="ECO:0000256" key="3">
    <source>
        <dbReference type="ARBA" id="ARBA00022448"/>
    </source>
</evidence>
<accession>A0A9Q1E156</accession>
<dbReference type="OrthoDB" id="8941712at2759"/>
<organism evidence="8 9">
    <name type="scientific">Conger conger</name>
    <name type="common">Conger eel</name>
    <name type="synonym">Muraena conger</name>
    <dbReference type="NCBI Taxonomy" id="82655"/>
    <lineage>
        <taxon>Eukaryota</taxon>
        <taxon>Metazoa</taxon>
        <taxon>Chordata</taxon>
        <taxon>Craniata</taxon>
        <taxon>Vertebrata</taxon>
        <taxon>Euteleostomi</taxon>
        <taxon>Actinopterygii</taxon>
        <taxon>Neopterygii</taxon>
        <taxon>Teleostei</taxon>
        <taxon>Anguilliformes</taxon>
        <taxon>Congridae</taxon>
        <taxon>Conger</taxon>
    </lineage>
</organism>
<dbReference type="Proteomes" id="UP001152803">
    <property type="component" value="Unassembled WGS sequence"/>
</dbReference>
<dbReference type="Gene3D" id="4.10.260.30">
    <property type="entry name" value="Apolipoprotein C-I"/>
    <property type="match status" value="1"/>
</dbReference>
<gene>
    <name evidence="8" type="ORF">COCON_G00003480</name>
</gene>
<keyword evidence="9" id="KW-1185">Reference proteome</keyword>
<dbReference type="PANTHER" id="PTHR16565">
    <property type="entry name" value="APOLIPOPROTEIN C-I"/>
    <property type="match status" value="1"/>
</dbReference>
<dbReference type="GO" id="GO:0006641">
    <property type="term" value="P:triglyceride metabolic process"/>
    <property type="evidence" value="ECO:0007669"/>
    <property type="project" value="TreeGrafter"/>
</dbReference>
<dbReference type="GO" id="GO:0004859">
    <property type="term" value="F:phospholipase inhibitor activity"/>
    <property type="evidence" value="ECO:0007669"/>
    <property type="project" value="TreeGrafter"/>
</dbReference>
<keyword evidence="4" id="KW-0964">Secreted</keyword>
<evidence type="ECO:0000256" key="1">
    <source>
        <dbReference type="ARBA" id="ARBA00004613"/>
    </source>
</evidence>
<evidence type="ECO:0000256" key="6">
    <source>
        <dbReference type="ARBA" id="ARBA00023055"/>
    </source>
</evidence>
<proteinExistence type="inferred from homology"/>
<dbReference type="GO" id="GO:0006869">
    <property type="term" value="P:lipid transport"/>
    <property type="evidence" value="ECO:0007669"/>
    <property type="project" value="UniProtKB-KW"/>
</dbReference>
<dbReference type="AlphaFoldDB" id="A0A9Q1E156"/>
<feature type="chain" id="PRO_5040412136" description="Apolipoprotein C-I" evidence="7">
    <location>
        <begin position="30"/>
        <end position="97"/>
    </location>
</feature>
<dbReference type="GO" id="GO:0042157">
    <property type="term" value="P:lipoprotein metabolic process"/>
    <property type="evidence" value="ECO:0007669"/>
    <property type="project" value="InterPro"/>
</dbReference>
<comment type="caution">
    <text evidence="8">The sequence shown here is derived from an EMBL/GenBank/DDBJ whole genome shotgun (WGS) entry which is preliminary data.</text>
</comment>
<dbReference type="GO" id="GO:0032375">
    <property type="term" value="P:negative regulation of cholesterol transport"/>
    <property type="evidence" value="ECO:0007669"/>
    <property type="project" value="TreeGrafter"/>
</dbReference>
<dbReference type="EMBL" id="JAFJMO010000001">
    <property type="protein sequence ID" value="KAJ8287689.1"/>
    <property type="molecule type" value="Genomic_DNA"/>
</dbReference>
<keyword evidence="6" id="KW-0445">Lipid transport</keyword>
<dbReference type="Pfam" id="PF04691">
    <property type="entry name" value="ApoC-I"/>
    <property type="match status" value="1"/>
</dbReference>
<evidence type="ECO:0000256" key="5">
    <source>
        <dbReference type="ARBA" id="ARBA00022729"/>
    </source>
</evidence>
<keyword evidence="3" id="KW-0813">Transport</keyword>
<evidence type="ECO:0000256" key="2">
    <source>
        <dbReference type="ARBA" id="ARBA00009204"/>
    </source>
</evidence>
<evidence type="ECO:0000256" key="4">
    <source>
        <dbReference type="ARBA" id="ARBA00022525"/>
    </source>
</evidence>
<sequence>MKEKDHKAKMKLPIAIAVLVLVLAANTEAQDAVEPTLEERFTKFGEQMQTLADTIKTKTMATVGDIHDSQFATDTRKWFTEAFGTMKDKLEDVFKQQ</sequence>
<reference evidence="8" key="1">
    <citation type="journal article" date="2023" name="Science">
        <title>Genome structures resolve the early diversification of teleost fishes.</title>
        <authorList>
            <person name="Parey E."/>
            <person name="Louis A."/>
            <person name="Montfort J."/>
            <person name="Bouchez O."/>
            <person name="Roques C."/>
            <person name="Iampietro C."/>
            <person name="Lluch J."/>
            <person name="Castinel A."/>
            <person name="Donnadieu C."/>
            <person name="Desvignes T."/>
            <person name="Floi Bucao C."/>
            <person name="Jouanno E."/>
            <person name="Wen M."/>
            <person name="Mejri S."/>
            <person name="Dirks R."/>
            <person name="Jansen H."/>
            <person name="Henkel C."/>
            <person name="Chen W.J."/>
            <person name="Zahm M."/>
            <person name="Cabau C."/>
            <person name="Klopp C."/>
            <person name="Thompson A.W."/>
            <person name="Robinson-Rechavi M."/>
            <person name="Braasch I."/>
            <person name="Lecointre G."/>
            <person name="Bobe J."/>
            <person name="Postlethwait J.H."/>
            <person name="Berthelot C."/>
            <person name="Roest Crollius H."/>
            <person name="Guiguen Y."/>
        </authorList>
    </citation>
    <scope>NUCLEOTIDE SEQUENCE</scope>
    <source>
        <strain evidence="8">Concon-B</strain>
    </source>
</reference>
<comment type="similarity">
    <text evidence="2">Belongs to the apolipoprotein C1 family.</text>
</comment>
<name>A0A9Q1E156_CONCO</name>
<evidence type="ECO:0000313" key="9">
    <source>
        <dbReference type="Proteomes" id="UP001152803"/>
    </source>
</evidence>
<comment type="subcellular location">
    <subcellularLocation>
        <location evidence="1">Secreted</location>
    </subcellularLocation>
</comment>
<dbReference type="GO" id="GO:0034447">
    <property type="term" value="P:very-low-density lipoprotein particle clearance"/>
    <property type="evidence" value="ECO:0007669"/>
    <property type="project" value="TreeGrafter"/>
</dbReference>
<dbReference type="GO" id="GO:0034361">
    <property type="term" value="C:very-low-density lipoprotein particle"/>
    <property type="evidence" value="ECO:0007669"/>
    <property type="project" value="TreeGrafter"/>
</dbReference>
<keyword evidence="5 7" id="KW-0732">Signal</keyword>
<evidence type="ECO:0008006" key="10">
    <source>
        <dbReference type="Google" id="ProtNLM"/>
    </source>
</evidence>
<evidence type="ECO:0000256" key="7">
    <source>
        <dbReference type="SAM" id="SignalP"/>
    </source>
</evidence>
<protein>
    <recommendedName>
        <fullName evidence="10">Apolipoprotein C-I</fullName>
    </recommendedName>
</protein>
<dbReference type="InterPro" id="IPR006781">
    <property type="entry name" value="ApoC-I"/>
</dbReference>